<dbReference type="OrthoDB" id="9813673at2"/>
<dbReference type="Proteomes" id="UP000184295">
    <property type="component" value="Unassembled WGS sequence"/>
</dbReference>
<evidence type="ECO:0000313" key="2">
    <source>
        <dbReference type="EMBL" id="SHE79202.1"/>
    </source>
</evidence>
<dbReference type="RefSeq" id="WP_072791188.1">
    <property type="nucleotide sequence ID" value="NZ_FQUL01000024.1"/>
</dbReference>
<dbReference type="SMART" id="SM00974">
    <property type="entry name" value="T5orf172"/>
    <property type="match status" value="1"/>
</dbReference>
<protein>
    <recommendedName>
        <fullName evidence="1">Bacteriophage T5 Orf172 DNA-binding domain-containing protein</fullName>
    </recommendedName>
</protein>
<gene>
    <name evidence="2" type="ORF">SAMN02745225_01638</name>
</gene>
<feature type="domain" description="Bacteriophage T5 Orf172 DNA-binding" evidence="1">
    <location>
        <begin position="30"/>
        <end position="115"/>
    </location>
</feature>
<evidence type="ECO:0000259" key="1">
    <source>
        <dbReference type="SMART" id="SM00974"/>
    </source>
</evidence>
<proteinExistence type="predicted"/>
<dbReference type="InterPro" id="IPR027417">
    <property type="entry name" value="P-loop_NTPase"/>
</dbReference>
<sequence length="869" mass="97699">MSVKAAGRIYVYTAPGYDTEWTRTVGSSSIEGRGRLKVGWTGRPDPLVRIKEQSGTMYPDGEGIVILLDEPAVRSDGTSFTDSDIHRVLDNAGVQRSSEVVEATLDEVKAAIAAVRSGLDYDPLRTEDFMPRPEQQQAIELTKTYFTQHANDLRPPRFLWNAKMRFGKTFSTYQLARQMAWRRVLVLTYKPAVRNAWQDDLRNHVDFAEWVYSDRDHPCDPDIDAPMVWFASFQDLLGTTTDGDVKEHNESIHLIDWDCIVLDEYHFGAWQGAAKEVCSPASAASSTEAERKAELRDLDEETGRADEVTELVYDGIPRLLAATPDSTGINQDLDAKDMRLSSRSYLYLSGTPFRAIADGEFNEEQIFNWTYPDEQRAKRAWDTDPAKDPTRNPYRELPAMEMFTYSLSELASVKIDQRPDGLFDLSGYFAAKKVGSEYHFDDPDRINEFLNMLLGRLTQSATEKLLNNFKPPFPFSDGRFTEAVEHTVWFMPSVASAHAMKASLLAHPFFKDFLVHVAAGGTKVGAAAKPPVDKMLAEAAKLGKQTITLSVGQLMTGVTVSQWGAILILRSLKSPEAYFQAAFRVQSPWTSKRPDGTRVVKKQTCYVFDFDPNRALSLIYQYGTKLARSTTKTAPAEVIGELIEFLPIFAFDGGRMDPVDVNAVMDWGTAGAGAAMLAKRWGSPRLIDLSEAVLTKLLEDTDLLDRLEQMEDFRNLREDATKIIAQSKKIKSGKKPKAFDGDPEDPEVTAARKAKREQVKTLRAKLLKFVQSIPVFMYLTDFREESLVDVIESLDTQLFERVTGLTLDDFRKLSDVGIFNPDQMDEAIWQFRLFERASLDYLGTGTGEDTQERVGLWERTVATEGETVT</sequence>
<dbReference type="AlphaFoldDB" id="A0A1M4WE03"/>
<dbReference type="EMBL" id="FQUL01000024">
    <property type="protein sequence ID" value="SHE79202.1"/>
    <property type="molecule type" value="Genomic_DNA"/>
</dbReference>
<keyword evidence="3" id="KW-1185">Reference proteome</keyword>
<organism evidence="2 3">
    <name type="scientific">Ferrithrix thermotolerans DSM 19514</name>
    <dbReference type="NCBI Taxonomy" id="1121881"/>
    <lineage>
        <taxon>Bacteria</taxon>
        <taxon>Bacillati</taxon>
        <taxon>Actinomycetota</taxon>
        <taxon>Acidimicrobiia</taxon>
        <taxon>Acidimicrobiales</taxon>
        <taxon>Acidimicrobiaceae</taxon>
        <taxon>Ferrithrix</taxon>
    </lineage>
</organism>
<dbReference type="SUPFAM" id="SSF52540">
    <property type="entry name" value="P-loop containing nucleoside triphosphate hydrolases"/>
    <property type="match status" value="1"/>
</dbReference>
<name>A0A1M4WE03_9ACTN</name>
<dbReference type="InterPro" id="IPR018306">
    <property type="entry name" value="Phage_T5_Orf172_DNA-bd"/>
</dbReference>
<evidence type="ECO:0000313" key="3">
    <source>
        <dbReference type="Proteomes" id="UP000184295"/>
    </source>
</evidence>
<reference evidence="3" key="1">
    <citation type="submission" date="2016-11" db="EMBL/GenBank/DDBJ databases">
        <authorList>
            <person name="Varghese N."/>
            <person name="Submissions S."/>
        </authorList>
    </citation>
    <scope>NUCLEOTIDE SEQUENCE [LARGE SCALE GENOMIC DNA]</scope>
    <source>
        <strain evidence="3">DSM 19514</strain>
    </source>
</reference>
<dbReference type="Gene3D" id="3.40.50.300">
    <property type="entry name" value="P-loop containing nucleotide triphosphate hydrolases"/>
    <property type="match status" value="1"/>
</dbReference>
<dbReference type="STRING" id="1121881.SAMN02745225_01638"/>
<accession>A0A1M4WE03</accession>